<comment type="caution">
    <text evidence="1">The sequence shown here is derived from an EMBL/GenBank/DDBJ whole genome shotgun (WGS) entry which is preliminary data.</text>
</comment>
<dbReference type="EMBL" id="BART01021019">
    <property type="protein sequence ID" value="GAG95133.1"/>
    <property type="molecule type" value="Genomic_DNA"/>
</dbReference>
<proteinExistence type="predicted"/>
<feature type="non-terminal residue" evidence="1">
    <location>
        <position position="1"/>
    </location>
</feature>
<protein>
    <submittedName>
        <fullName evidence="1">Uncharacterized protein</fullName>
    </submittedName>
</protein>
<organism evidence="1">
    <name type="scientific">marine sediment metagenome</name>
    <dbReference type="NCBI Taxonomy" id="412755"/>
    <lineage>
        <taxon>unclassified sequences</taxon>
        <taxon>metagenomes</taxon>
        <taxon>ecological metagenomes</taxon>
    </lineage>
</organism>
<reference evidence="1" key="1">
    <citation type="journal article" date="2014" name="Front. Microbiol.">
        <title>High frequency of phylogenetically diverse reductive dehalogenase-homologous genes in deep subseafloor sedimentary metagenomes.</title>
        <authorList>
            <person name="Kawai M."/>
            <person name="Futagami T."/>
            <person name="Toyoda A."/>
            <person name="Takaki Y."/>
            <person name="Nishi S."/>
            <person name="Hori S."/>
            <person name="Arai W."/>
            <person name="Tsubouchi T."/>
            <person name="Morono Y."/>
            <person name="Uchiyama I."/>
            <person name="Ito T."/>
            <person name="Fujiyama A."/>
            <person name="Inagaki F."/>
            <person name="Takami H."/>
        </authorList>
    </citation>
    <scope>NUCLEOTIDE SEQUENCE</scope>
    <source>
        <strain evidence="1">Expedition CK06-06</strain>
    </source>
</reference>
<evidence type="ECO:0000313" key="1">
    <source>
        <dbReference type="EMBL" id="GAG95133.1"/>
    </source>
</evidence>
<name>X1CFT9_9ZZZZ</name>
<sequence length="30" mass="3582">EINEETRMRLLRDHGIDDLIAERGMKRRAS</sequence>
<accession>X1CFT9</accession>
<dbReference type="AlphaFoldDB" id="X1CFT9"/>
<gene>
    <name evidence="1" type="ORF">S01H4_38900</name>
</gene>